<name>A0A4Y2WYZ5_ARAVE</name>
<dbReference type="OrthoDB" id="8117402at2759"/>
<gene>
    <name evidence="1" type="ORF">AVEN_22627_1</name>
</gene>
<proteinExistence type="predicted"/>
<reference evidence="1 2" key="1">
    <citation type="journal article" date="2019" name="Sci. Rep.">
        <title>Orb-weaving spider Araneus ventricosus genome elucidates the spidroin gene catalogue.</title>
        <authorList>
            <person name="Kono N."/>
            <person name="Nakamura H."/>
            <person name="Ohtoshi R."/>
            <person name="Moran D.A.P."/>
            <person name="Shinohara A."/>
            <person name="Yoshida Y."/>
            <person name="Fujiwara M."/>
            <person name="Mori M."/>
            <person name="Tomita M."/>
            <person name="Arakawa K."/>
        </authorList>
    </citation>
    <scope>NUCLEOTIDE SEQUENCE [LARGE SCALE GENOMIC DNA]</scope>
</reference>
<organism evidence="1 2">
    <name type="scientific">Araneus ventricosus</name>
    <name type="common">Orbweaver spider</name>
    <name type="synonym">Epeira ventricosa</name>
    <dbReference type="NCBI Taxonomy" id="182803"/>
    <lineage>
        <taxon>Eukaryota</taxon>
        <taxon>Metazoa</taxon>
        <taxon>Ecdysozoa</taxon>
        <taxon>Arthropoda</taxon>
        <taxon>Chelicerata</taxon>
        <taxon>Arachnida</taxon>
        <taxon>Araneae</taxon>
        <taxon>Araneomorphae</taxon>
        <taxon>Entelegynae</taxon>
        <taxon>Araneoidea</taxon>
        <taxon>Araneidae</taxon>
        <taxon>Araneus</taxon>
    </lineage>
</organism>
<keyword evidence="2" id="KW-1185">Reference proteome</keyword>
<dbReference type="Proteomes" id="UP000499080">
    <property type="component" value="Unassembled WGS sequence"/>
</dbReference>
<comment type="caution">
    <text evidence="1">The sequence shown here is derived from an EMBL/GenBank/DDBJ whole genome shotgun (WGS) entry which is preliminary data.</text>
</comment>
<evidence type="ECO:0000313" key="1">
    <source>
        <dbReference type="EMBL" id="GBO41137.1"/>
    </source>
</evidence>
<accession>A0A4Y2WYZ5</accession>
<evidence type="ECO:0008006" key="3">
    <source>
        <dbReference type="Google" id="ProtNLM"/>
    </source>
</evidence>
<evidence type="ECO:0000313" key="2">
    <source>
        <dbReference type="Proteomes" id="UP000499080"/>
    </source>
</evidence>
<protein>
    <recommendedName>
        <fullName evidence="3">DUF4817 domain-containing protein</fullName>
    </recommendedName>
</protein>
<sequence>MPLTKEERIGIILLTGCGTTRHVMRTFNEMHRTQITHDTVTKLIMKFIRTVSVADVSRYGTPKTATDEGTSTQVTAMTRYPSKRTQCLSEQMGISQSIAMRNLRAN</sequence>
<dbReference type="AlphaFoldDB" id="A0A4Y2WYZ5"/>
<dbReference type="EMBL" id="BGPR01066637">
    <property type="protein sequence ID" value="GBO41137.1"/>
    <property type="molecule type" value="Genomic_DNA"/>
</dbReference>